<dbReference type="InterPro" id="IPR011989">
    <property type="entry name" value="ARM-like"/>
</dbReference>
<dbReference type="SUPFAM" id="SSF48371">
    <property type="entry name" value="ARM repeat"/>
    <property type="match status" value="1"/>
</dbReference>
<keyword evidence="1" id="KW-0472">Membrane</keyword>
<dbReference type="EMBL" id="ABOX02000074">
    <property type="protein sequence ID" value="EEF57325.1"/>
    <property type="molecule type" value="Genomic_DNA"/>
</dbReference>
<dbReference type="InterPro" id="IPR016024">
    <property type="entry name" value="ARM-type_fold"/>
</dbReference>
<accession>B9XS70</accession>
<dbReference type="Gene3D" id="1.25.10.10">
    <property type="entry name" value="Leucine-rich Repeat Variant"/>
    <property type="match status" value="2"/>
</dbReference>
<dbReference type="OrthoDB" id="444772at2"/>
<evidence type="ECO:0000313" key="2">
    <source>
        <dbReference type="EMBL" id="EEF57325.1"/>
    </source>
</evidence>
<dbReference type="RefSeq" id="WP_007418653.1">
    <property type="nucleotide sequence ID" value="NZ_ABOX02000074.1"/>
</dbReference>
<proteinExistence type="predicted"/>
<reference evidence="2 3" key="1">
    <citation type="journal article" date="2011" name="J. Bacteriol.">
        <title>Genome sequence of 'Pedosphaera parvula' Ellin514, an aerobic Verrucomicrobial isolate from pasture soil.</title>
        <authorList>
            <person name="Kant R."/>
            <person name="van Passel M.W."/>
            <person name="Sangwan P."/>
            <person name="Palva A."/>
            <person name="Lucas S."/>
            <person name="Copeland A."/>
            <person name="Lapidus A."/>
            <person name="Glavina Del Rio T."/>
            <person name="Dalin E."/>
            <person name="Tice H."/>
            <person name="Bruce D."/>
            <person name="Goodwin L."/>
            <person name="Pitluck S."/>
            <person name="Chertkov O."/>
            <person name="Larimer F.W."/>
            <person name="Land M.L."/>
            <person name="Hauser L."/>
            <person name="Brettin T.S."/>
            <person name="Detter J.C."/>
            <person name="Han S."/>
            <person name="de Vos W.M."/>
            <person name="Janssen P.H."/>
            <person name="Smidt H."/>
        </authorList>
    </citation>
    <scope>NUCLEOTIDE SEQUENCE [LARGE SCALE GENOMIC DNA]</scope>
    <source>
        <strain evidence="2 3">Ellin514</strain>
    </source>
</reference>
<sequence length="276" mass="29926" precursor="true">MNFPHPTSNPSSRTRTKVVIVSLVLICVVGLTWLVWPTPEPSYNGKPLSFWLEQARTSTRAGELRPVFPSMQTNGEYAEIVQAFHSMGSNAVPVLVANAKDSDLKILCQRLLDKQSFIKFQFTSTFEHNATAIHALSLVGTSALPALEKMLSEKQPTATAATCALGNMGSPEAFQPLCRALTNQHAIVRNLAATSLRSFNPVSPDMIATMNEMLKSPDAVARENAAFVLGLWGYSARSSVPQLLQMTKDKELPVRESATNALKLIDSASAARAGVK</sequence>
<protein>
    <submittedName>
        <fullName evidence="2">PBS lyase HEAT domain protein repeat-containing protein</fullName>
    </submittedName>
</protein>
<dbReference type="GO" id="GO:0016829">
    <property type="term" value="F:lyase activity"/>
    <property type="evidence" value="ECO:0007669"/>
    <property type="project" value="UniProtKB-KW"/>
</dbReference>
<dbReference type="PANTHER" id="PTHR12697:SF5">
    <property type="entry name" value="DEOXYHYPUSINE HYDROXYLASE"/>
    <property type="match status" value="1"/>
</dbReference>
<keyword evidence="3" id="KW-1185">Reference proteome</keyword>
<organism evidence="2 3">
    <name type="scientific">Pedosphaera parvula (strain Ellin514)</name>
    <dbReference type="NCBI Taxonomy" id="320771"/>
    <lineage>
        <taxon>Bacteria</taxon>
        <taxon>Pseudomonadati</taxon>
        <taxon>Verrucomicrobiota</taxon>
        <taxon>Pedosphaerae</taxon>
        <taxon>Pedosphaerales</taxon>
        <taxon>Pedosphaeraceae</taxon>
        <taxon>Pedosphaera</taxon>
    </lineage>
</organism>
<dbReference type="PANTHER" id="PTHR12697">
    <property type="entry name" value="PBS LYASE HEAT-LIKE PROTEIN"/>
    <property type="match status" value="1"/>
</dbReference>
<dbReference type="Proteomes" id="UP000003688">
    <property type="component" value="Unassembled WGS sequence"/>
</dbReference>
<keyword evidence="1" id="KW-1133">Transmembrane helix</keyword>
<dbReference type="Pfam" id="PF13646">
    <property type="entry name" value="HEAT_2"/>
    <property type="match status" value="2"/>
</dbReference>
<keyword evidence="1" id="KW-0812">Transmembrane</keyword>
<name>B9XS70_PEDPL</name>
<feature type="transmembrane region" description="Helical" evidence="1">
    <location>
        <begin position="18"/>
        <end position="36"/>
    </location>
</feature>
<evidence type="ECO:0000256" key="1">
    <source>
        <dbReference type="SAM" id="Phobius"/>
    </source>
</evidence>
<evidence type="ECO:0000313" key="3">
    <source>
        <dbReference type="Proteomes" id="UP000003688"/>
    </source>
</evidence>
<dbReference type="GO" id="GO:0016491">
    <property type="term" value="F:oxidoreductase activity"/>
    <property type="evidence" value="ECO:0007669"/>
    <property type="project" value="TreeGrafter"/>
</dbReference>
<comment type="caution">
    <text evidence="2">The sequence shown here is derived from an EMBL/GenBank/DDBJ whole genome shotgun (WGS) entry which is preliminary data.</text>
</comment>
<dbReference type="AlphaFoldDB" id="B9XS70"/>
<keyword evidence="2" id="KW-0456">Lyase</keyword>
<dbReference type="STRING" id="320771.Cflav_PD0334"/>
<gene>
    <name evidence="2" type="ORF">Cflav_PD0334</name>
</gene>